<dbReference type="PROSITE" id="PS01124">
    <property type="entry name" value="HTH_ARAC_FAMILY_2"/>
    <property type="match status" value="1"/>
</dbReference>
<dbReference type="InterPro" id="IPR046532">
    <property type="entry name" value="DUF6597"/>
</dbReference>
<evidence type="ECO:0000256" key="2">
    <source>
        <dbReference type="ARBA" id="ARBA00023125"/>
    </source>
</evidence>
<dbReference type="RefSeq" id="WP_014151873.1">
    <property type="nucleotide sequence ID" value="NC_016113.1"/>
</dbReference>
<dbReference type="InterPro" id="IPR009057">
    <property type="entry name" value="Homeodomain-like_sf"/>
</dbReference>
<gene>
    <name evidence="5" type="ordered locus">SCATT_p03000</name>
</gene>
<dbReference type="PATRIC" id="fig|1003195.11.peg.1380"/>
<evidence type="ECO:0000259" key="4">
    <source>
        <dbReference type="PROSITE" id="PS01124"/>
    </source>
</evidence>
<dbReference type="OrthoDB" id="9815799at2"/>
<organism evidence="5 6">
    <name type="scientific">Streptantibioticus cattleyicolor (strain ATCC 35852 / DSM 46488 / JCM 4925 / NBRC 14057 / NRRL 8057)</name>
    <name type="common">Streptomyces cattleya</name>
    <dbReference type="NCBI Taxonomy" id="1003195"/>
    <lineage>
        <taxon>Bacteria</taxon>
        <taxon>Bacillati</taxon>
        <taxon>Actinomycetota</taxon>
        <taxon>Actinomycetes</taxon>
        <taxon>Kitasatosporales</taxon>
        <taxon>Streptomycetaceae</taxon>
        <taxon>Streptantibioticus</taxon>
    </lineage>
</organism>
<keyword evidence="3" id="KW-0804">Transcription</keyword>
<dbReference type="PANTHER" id="PTHR46796:SF15">
    <property type="entry name" value="BLL1074 PROTEIN"/>
    <property type="match status" value="1"/>
</dbReference>
<dbReference type="KEGG" id="sct:SCAT_p1426"/>
<dbReference type="GO" id="GO:0043565">
    <property type="term" value="F:sequence-specific DNA binding"/>
    <property type="evidence" value="ECO:0007669"/>
    <property type="project" value="InterPro"/>
</dbReference>
<protein>
    <submittedName>
        <fullName evidence="5">Transcriptional regulator, AraC family</fullName>
    </submittedName>
</protein>
<keyword evidence="2" id="KW-0238">DNA-binding</keyword>
<dbReference type="SUPFAM" id="SSF46689">
    <property type="entry name" value="Homeodomain-like"/>
    <property type="match status" value="1"/>
</dbReference>
<dbReference type="Gene3D" id="1.10.10.60">
    <property type="entry name" value="Homeodomain-like"/>
    <property type="match status" value="1"/>
</dbReference>
<dbReference type="AlphaFoldDB" id="F8JKE3"/>
<proteinExistence type="predicted"/>
<dbReference type="PANTHER" id="PTHR46796">
    <property type="entry name" value="HTH-TYPE TRANSCRIPTIONAL ACTIVATOR RHAS-RELATED"/>
    <property type="match status" value="1"/>
</dbReference>
<dbReference type="EMBL" id="CP003229">
    <property type="protein sequence ID" value="AEW98493.1"/>
    <property type="molecule type" value="Genomic_DNA"/>
</dbReference>
<keyword evidence="6" id="KW-1185">Reference proteome</keyword>
<accession>G8XF42</accession>
<keyword evidence="1" id="KW-0805">Transcription regulation</keyword>
<evidence type="ECO:0000256" key="3">
    <source>
        <dbReference type="ARBA" id="ARBA00023163"/>
    </source>
</evidence>
<dbReference type="Proteomes" id="UP000007842">
    <property type="component" value="Plasmid pSCATT"/>
</dbReference>
<reference evidence="6" key="1">
    <citation type="submission" date="2011-12" db="EMBL/GenBank/DDBJ databases">
        <title>Complete genome sequence of Streptomyces cattleya strain DSM 46488.</title>
        <authorList>
            <person name="Ou H.-Y."/>
            <person name="Li P."/>
            <person name="Zhao C."/>
            <person name="O'Hagan D."/>
            <person name="Deng Z."/>
        </authorList>
    </citation>
    <scope>NUCLEOTIDE SEQUENCE [LARGE SCALE GENOMIC DNA]</scope>
    <source>
        <strain evidence="6">ATCC 35852 / DSM 46488 / JCM 4925 / NBRC 14057 / NRRL 8057</strain>
        <plasmid evidence="6">Plasmid pSCATT</plasmid>
    </source>
</reference>
<evidence type="ECO:0000256" key="1">
    <source>
        <dbReference type="ARBA" id="ARBA00023015"/>
    </source>
</evidence>
<geneLocation type="plasmid" evidence="5 6">
    <name>pSCATT</name>
</geneLocation>
<evidence type="ECO:0000313" key="6">
    <source>
        <dbReference type="Proteomes" id="UP000007842"/>
    </source>
</evidence>
<dbReference type="SMART" id="SM00342">
    <property type="entry name" value="HTH_ARAC"/>
    <property type="match status" value="1"/>
</dbReference>
<dbReference type="HOGENOM" id="CLU_066193_3_1_11"/>
<dbReference type="GO" id="GO:0003700">
    <property type="term" value="F:DNA-binding transcription factor activity"/>
    <property type="evidence" value="ECO:0007669"/>
    <property type="project" value="InterPro"/>
</dbReference>
<feature type="domain" description="HTH araC/xylS-type" evidence="4">
    <location>
        <begin position="142"/>
        <end position="242"/>
    </location>
</feature>
<evidence type="ECO:0000313" key="5">
    <source>
        <dbReference type="EMBL" id="AEW98493.1"/>
    </source>
</evidence>
<dbReference type="InterPro" id="IPR050204">
    <property type="entry name" value="AraC_XylS_family_regulators"/>
</dbReference>
<dbReference type="KEGG" id="scy:SCATT_p03000"/>
<name>F8JKE3_STREN</name>
<dbReference type="Pfam" id="PF12833">
    <property type="entry name" value="HTH_18"/>
    <property type="match status" value="1"/>
</dbReference>
<dbReference type="InterPro" id="IPR018060">
    <property type="entry name" value="HTH_AraC"/>
</dbReference>
<accession>F8JKE3</accession>
<keyword evidence="5" id="KW-0614">Plasmid</keyword>
<dbReference type="Pfam" id="PF20240">
    <property type="entry name" value="DUF6597"/>
    <property type="match status" value="1"/>
</dbReference>
<sequence length="251" mass="26395">MVSRYAQWQPSVAPRRHVVCVWVRENGGGDAHGQLVVPDGCVDLMWCDGALEVVGPDRGARTVPVRAGAGIAGVRLRPGAAGLLLGRLPAREVCDLQVPLAEVLPRDRVRRLADRLAGAEGPRAAGVLDAFAASLPTDHAPDPVVEHAVAVLGRPAPVRLSSLAGHVGLSERQLRRRVTDAVGYGPKTLHAVLRFQRALARARAGGAGLAEVALRAGYADQAHFTREVRRLAGVPPTVLLGAGRTAQGVRS</sequence>